<evidence type="ECO:0008006" key="5">
    <source>
        <dbReference type="Google" id="ProtNLM"/>
    </source>
</evidence>
<organism evidence="3 4">
    <name type="scientific">Streptomyces polychromogenes</name>
    <dbReference type="NCBI Taxonomy" id="67342"/>
    <lineage>
        <taxon>Bacteria</taxon>
        <taxon>Bacillati</taxon>
        <taxon>Actinomycetota</taxon>
        <taxon>Actinomycetes</taxon>
        <taxon>Kitasatosporales</taxon>
        <taxon>Streptomycetaceae</taxon>
        <taxon>Streptomyces</taxon>
    </lineage>
</organism>
<gene>
    <name evidence="3" type="ORF">GCM10010302_18360</name>
</gene>
<feature type="region of interest" description="Disordered" evidence="1">
    <location>
        <begin position="459"/>
        <end position="479"/>
    </location>
</feature>
<comment type="caution">
    <text evidence="3">The sequence shown here is derived from an EMBL/GenBank/DDBJ whole genome shotgun (WGS) entry which is preliminary data.</text>
</comment>
<feature type="transmembrane region" description="Helical" evidence="2">
    <location>
        <begin position="167"/>
        <end position="185"/>
    </location>
</feature>
<evidence type="ECO:0000313" key="4">
    <source>
        <dbReference type="Proteomes" id="UP001501867"/>
    </source>
</evidence>
<name>A0ABP3EVP4_9ACTN</name>
<feature type="transmembrane region" description="Helical" evidence="2">
    <location>
        <begin position="197"/>
        <end position="216"/>
    </location>
</feature>
<accession>A0ABP3EVP4</accession>
<dbReference type="Proteomes" id="UP001501867">
    <property type="component" value="Unassembled WGS sequence"/>
</dbReference>
<feature type="transmembrane region" description="Helical" evidence="2">
    <location>
        <begin position="104"/>
        <end position="124"/>
    </location>
</feature>
<reference evidence="4" key="1">
    <citation type="journal article" date="2019" name="Int. J. Syst. Evol. Microbiol.">
        <title>The Global Catalogue of Microorganisms (GCM) 10K type strain sequencing project: providing services to taxonomists for standard genome sequencing and annotation.</title>
        <authorList>
            <consortium name="The Broad Institute Genomics Platform"/>
            <consortium name="The Broad Institute Genome Sequencing Center for Infectious Disease"/>
            <person name="Wu L."/>
            <person name="Ma J."/>
        </authorList>
    </citation>
    <scope>NUCLEOTIDE SEQUENCE [LARGE SCALE GENOMIC DNA]</scope>
    <source>
        <strain evidence="4">JCM 4505</strain>
    </source>
</reference>
<evidence type="ECO:0000256" key="2">
    <source>
        <dbReference type="SAM" id="Phobius"/>
    </source>
</evidence>
<protein>
    <recommendedName>
        <fullName evidence="5">Integral membrane protein</fullName>
    </recommendedName>
</protein>
<feature type="transmembrane region" description="Helical" evidence="2">
    <location>
        <begin position="70"/>
        <end position="92"/>
    </location>
</feature>
<keyword evidence="2" id="KW-0812">Transmembrane</keyword>
<dbReference type="RefSeq" id="WP_344155354.1">
    <property type="nucleotide sequence ID" value="NZ_BAAABV010000012.1"/>
</dbReference>
<dbReference type="EMBL" id="BAAABV010000012">
    <property type="protein sequence ID" value="GAA0280922.1"/>
    <property type="molecule type" value="Genomic_DNA"/>
</dbReference>
<evidence type="ECO:0000256" key="1">
    <source>
        <dbReference type="SAM" id="MobiDB-lite"/>
    </source>
</evidence>
<sequence>MTNAPAVVVGRPDGFGLRKVTVDGKPVGQARSAGDLQKILRRAGVAFEKDIQWIGGDCTVWPGYPWKRRAVGLAMTAGLLATACELVWIGRIDAFHALSYPGRVTGIIFLGAAVVAVAAALAAFDYWHKRKRSYSGIIIFIGGLSALAVNLLLLFMHVNAWEYTPYLLVRAALAFWSVWALWVLCRNRAWTGIRNPVRVLAGAVIPILLAVANMAYTQIYLPSVTYPLVETGADLGTAAWDGKGKVMVLTVHLHVKNLGQIPVYILGSIYFINGRTPSNVQPGQPQAQYRLVTSGEFINPPGLSLSPGEEMSADEYVEIPQPDRFKSIMAQTELYMVRKDKATVSAEYELSGIGRGKLQKQGRAEDPPGPAADYFRYQADLSNSNELLNETRGRPRVTLWWVRQNRYPYITVAVTAPGEKKPFSVNYLFRNDKAIERYGLQKVRGSMTQKTYAQLLLEAEGKRPAGDARARPTDSGRPS</sequence>
<evidence type="ECO:0000313" key="3">
    <source>
        <dbReference type="EMBL" id="GAA0280922.1"/>
    </source>
</evidence>
<proteinExistence type="predicted"/>
<keyword evidence="4" id="KW-1185">Reference proteome</keyword>
<feature type="transmembrane region" description="Helical" evidence="2">
    <location>
        <begin position="136"/>
        <end position="155"/>
    </location>
</feature>
<keyword evidence="2" id="KW-1133">Transmembrane helix</keyword>
<keyword evidence="2" id="KW-0472">Membrane</keyword>